<dbReference type="RefSeq" id="WP_251798588.1">
    <property type="nucleotide sequence ID" value="NZ_JAMQOL010000017.1"/>
</dbReference>
<sequence length="539" mass="56769">MSQHRSVLRTARRDPVVIAAVLWMLTGCVLLFALSGHANAQVRTFWIFQPPLDMLLAYSSWQVARRATGALRRFWLVLAFVGALVTVGDTVQVAVALSGKNQWSTSGGVVQATCFTVALVALIVAMLAHPMPGRTRREQVAFWLDSATVLVAGAVVAWCFLAGPEDVLNTMVTGAVVFTAGFAAVKLVLSGNAPMHKAVAGTLVASAALNAIGIFVSPGADGPMPAYVYAVRLLPSLLVALGPRLQELLARFDENAAFGARRRKSYSLLPYGSIAVAFAAVLTVIPEGPHARLWGAVTGLGLIFALVVCRQLSAFHDNKRLIDQLDATLADLREHEARLRRQAQSDGLTGLANRTCFHEEVAAELAASDGSRPTSVMIIDLDGFKAVNDTLGHAAGDTLLAGVADRLRVAVRTGDLVARLGGDEFAVLLRDCGTSGASETADRILDELASPIAYEGQAVRGHASIGIACAEPGDDTSSLLRSADLAMYAAKHAGKGSWKCYDRPDRALRVHPSLPGPGHARPDATDSSGCGVDGAQATA</sequence>
<dbReference type="PROSITE" id="PS51257">
    <property type="entry name" value="PROKAR_LIPOPROTEIN"/>
    <property type="match status" value="1"/>
</dbReference>
<keyword evidence="2" id="KW-0472">Membrane</keyword>
<accession>A0ABT0XYR3</accession>
<keyword evidence="5" id="KW-1185">Reference proteome</keyword>
<dbReference type="NCBIfam" id="TIGR00254">
    <property type="entry name" value="GGDEF"/>
    <property type="match status" value="1"/>
</dbReference>
<feature type="transmembrane region" description="Helical" evidence="2">
    <location>
        <begin position="16"/>
        <end position="34"/>
    </location>
</feature>
<dbReference type="SUPFAM" id="SSF55073">
    <property type="entry name" value="Nucleotide cyclase"/>
    <property type="match status" value="1"/>
</dbReference>
<feature type="domain" description="GGDEF" evidence="3">
    <location>
        <begin position="372"/>
        <end position="503"/>
    </location>
</feature>
<dbReference type="Gene3D" id="3.30.70.270">
    <property type="match status" value="1"/>
</dbReference>
<dbReference type="PANTHER" id="PTHR46663">
    <property type="entry name" value="DIGUANYLATE CYCLASE DGCT-RELATED"/>
    <property type="match status" value="1"/>
</dbReference>
<feature type="transmembrane region" description="Helical" evidence="2">
    <location>
        <begin position="266"/>
        <end position="285"/>
    </location>
</feature>
<reference evidence="4 5" key="1">
    <citation type="submission" date="2022-06" db="EMBL/GenBank/DDBJ databases">
        <title>Actinoplanes abujensis sp. nov., isolated from Nigerian arid soil.</title>
        <authorList>
            <person name="Ding P."/>
        </authorList>
    </citation>
    <scope>NUCLEOTIDE SEQUENCE [LARGE SCALE GENOMIC DNA]</scope>
    <source>
        <strain evidence="5">TRM88002</strain>
    </source>
</reference>
<evidence type="ECO:0000256" key="2">
    <source>
        <dbReference type="SAM" id="Phobius"/>
    </source>
</evidence>
<dbReference type="Proteomes" id="UP001523216">
    <property type="component" value="Unassembled WGS sequence"/>
</dbReference>
<evidence type="ECO:0000313" key="5">
    <source>
        <dbReference type="Proteomes" id="UP001523216"/>
    </source>
</evidence>
<evidence type="ECO:0000313" key="4">
    <source>
        <dbReference type="EMBL" id="MCM4078740.1"/>
    </source>
</evidence>
<proteinExistence type="predicted"/>
<dbReference type="PANTHER" id="PTHR46663:SF2">
    <property type="entry name" value="GGDEF DOMAIN-CONTAINING PROTEIN"/>
    <property type="match status" value="1"/>
</dbReference>
<name>A0ABT0XYR3_9ACTN</name>
<evidence type="ECO:0000259" key="3">
    <source>
        <dbReference type="PROSITE" id="PS50887"/>
    </source>
</evidence>
<protein>
    <submittedName>
        <fullName evidence="4">GGDEF domain-containing protein</fullName>
    </submittedName>
</protein>
<dbReference type="Pfam" id="PF00990">
    <property type="entry name" value="GGDEF"/>
    <property type="match status" value="1"/>
</dbReference>
<feature type="transmembrane region" description="Helical" evidence="2">
    <location>
        <begin position="140"/>
        <end position="161"/>
    </location>
</feature>
<keyword evidence="2" id="KW-0812">Transmembrane</keyword>
<dbReference type="CDD" id="cd01949">
    <property type="entry name" value="GGDEF"/>
    <property type="match status" value="1"/>
</dbReference>
<keyword evidence="2" id="KW-1133">Transmembrane helix</keyword>
<dbReference type="PROSITE" id="PS50887">
    <property type="entry name" value="GGDEF"/>
    <property type="match status" value="1"/>
</dbReference>
<organism evidence="4 5">
    <name type="scientific">Paractinoplanes hotanensis</name>
    <dbReference type="NCBI Taxonomy" id="2906497"/>
    <lineage>
        <taxon>Bacteria</taxon>
        <taxon>Bacillati</taxon>
        <taxon>Actinomycetota</taxon>
        <taxon>Actinomycetes</taxon>
        <taxon>Micromonosporales</taxon>
        <taxon>Micromonosporaceae</taxon>
        <taxon>Paractinoplanes</taxon>
    </lineage>
</organism>
<comment type="caution">
    <text evidence="4">The sequence shown here is derived from an EMBL/GenBank/DDBJ whole genome shotgun (WGS) entry which is preliminary data.</text>
</comment>
<feature type="transmembrane region" description="Helical" evidence="2">
    <location>
        <begin position="167"/>
        <end position="189"/>
    </location>
</feature>
<evidence type="ECO:0000256" key="1">
    <source>
        <dbReference type="SAM" id="MobiDB-lite"/>
    </source>
</evidence>
<dbReference type="InterPro" id="IPR052163">
    <property type="entry name" value="DGC-Regulatory_Protein"/>
</dbReference>
<dbReference type="EMBL" id="JAMQOL010000017">
    <property type="protein sequence ID" value="MCM4078740.1"/>
    <property type="molecule type" value="Genomic_DNA"/>
</dbReference>
<feature type="region of interest" description="Disordered" evidence="1">
    <location>
        <begin position="509"/>
        <end position="539"/>
    </location>
</feature>
<dbReference type="InterPro" id="IPR043128">
    <property type="entry name" value="Rev_trsase/Diguanyl_cyclase"/>
</dbReference>
<feature type="transmembrane region" description="Helical" evidence="2">
    <location>
        <begin position="74"/>
        <end position="97"/>
    </location>
</feature>
<feature type="transmembrane region" description="Helical" evidence="2">
    <location>
        <begin position="291"/>
        <end position="309"/>
    </location>
</feature>
<dbReference type="InterPro" id="IPR000160">
    <property type="entry name" value="GGDEF_dom"/>
</dbReference>
<gene>
    <name evidence="4" type="ORF">LXN57_14290</name>
</gene>
<feature type="transmembrane region" description="Helical" evidence="2">
    <location>
        <begin position="109"/>
        <end position="128"/>
    </location>
</feature>
<dbReference type="InterPro" id="IPR029787">
    <property type="entry name" value="Nucleotide_cyclase"/>
</dbReference>
<dbReference type="SMART" id="SM00267">
    <property type="entry name" value="GGDEF"/>
    <property type="match status" value="1"/>
</dbReference>
<feature type="transmembrane region" description="Helical" evidence="2">
    <location>
        <begin position="226"/>
        <end position="245"/>
    </location>
</feature>
<feature type="transmembrane region" description="Helical" evidence="2">
    <location>
        <begin position="198"/>
        <end position="220"/>
    </location>
</feature>